<keyword evidence="3" id="KW-1185">Reference proteome</keyword>
<proteinExistence type="predicted"/>
<evidence type="ECO:0000259" key="1">
    <source>
        <dbReference type="Pfam" id="PF00582"/>
    </source>
</evidence>
<comment type="caution">
    <text evidence="2">The sequence shown here is derived from an EMBL/GenBank/DDBJ whole genome shotgun (WGS) entry which is preliminary data.</text>
</comment>
<accession>A0ABT1T438</accession>
<feature type="domain" description="UspA" evidence="1">
    <location>
        <begin position="1"/>
        <end position="139"/>
    </location>
</feature>
<dbReference type="Pfam" id="PF00582">
    <property type="entry name" value="Usp"/>
    <property type="match status" value="1"/>
</dbReference>
<protein>
    <submittedName>
        <fullName evidence="2">Universal stress protein</fullName>
    </submittedName>
</protein>
<dbReference type="Proteomes" id="UP001204376">
    <property type="component" value="Unassembled WGS sequence"/>
</dbReference>
<dbReference type="RefSeq" id="WP_256539419.1">
    <property type="nucleotide sequence ID" value="NZ_JANHOH010000002.1"/>
</dbReference>
<sequence>MKTILVISDHSPEAEHAALFALALARAVHADLLLATTVKAQQLTKGQPVLAGATTEDPDSSPMNRLCELNGQSDGYVPKISELDISAYPLDDLIAMINRKEIWLLVEGMPDQSPAGCVALKLNIQSVLNRVRCPLLLVPQSWANHLPERIAYLADLRYCRHQVLRYVGEVCAALDAGLTVAHLSARGLADIAEAYAEELFCKDVVPHTHHKKVVLNNIRERDLHKAVDVLVHGMQQDLLVFVNHRYHFEELIGRRIGDTLPADITVPVLIFPL</sequence>
<evidence type="ECO:0000313" key="3">
    <source>
        <dbReference type="Proteomes" id="UP001204376"/>
    </source>
</evidence>
<dbReference type="EMBL" id="JANHOH010000002">
    <property type="protein sequence ID" value="MCQ6959233.1"/>
    <property type="molecule type" value="Genomic_DNA"/>
</dbReference>
<organism evidence="2 3">
    <name type="scientific">Mucilaginibacter aquariorum</name>
    <dbReference type="NCBI Taxonomy" id="2967225"/>
    <lineage>
        <taxon>Bacteria</taxon>
        <taxon>Pseudomonadati</taxon>
        <taxon>Bacteroidota</taxon>
        <taxon>Sphingobacteriia</taxon>
        <taxon>Sphingobacteriales</taxon>
        <taxon>Sphingobacteriaceae</taxon>
        <taxon>Mucilaginibacter</taxon>
    </lineage>
</organism>
<dbReference type="InterPro" id="IPR006016">
    <property type="entry name" value="UspA"/>
</dbReference>
<evidence type="ECO:0000313" key="2">
    <source>
        <dbReference type="EMBL" id="MCQ6959233.1"/>
    </source>
</evidence>
<reference evidence="2 3" key="1">
    <citation type="submission" date="2022-07" db="EMBL/GenBank/DDBJ databases">
        <title>Mucilaginibacter sp. JC4.</title>
        <authorList>
            <person name="Le V."/>
            <person name="Ko S.-R."/>
            <person name="Ahn C.-Y."/>
            <person name="Oh H.-M."/>
        </authorList>
    </citation>
    <scope>NUCLEOTIDE SEQUENCE [LARGE SCALE GENOMIC DNA]</scope>
    <source>
        <strain evidence="2 3">JC4</strain>
    </source>
</reference>
<dbReference type="SUPFAM" id="SSF52402">
    <property type="entry name" value="Adenine nucleotide alpha hydrolases-like"/>
    <property type="match status" value="1"/>
</dbReference>
<dbReference type="Gene3D" id="3.40.50.12370">
    <property type="match status" value="1"/>
</dbReference>
<name>A0ABT1T438_9SPHI</name>
<gene>
    <name evidence="2" type="ORF">NPE20_14755</name>
</gene>